<gene>
    <name evidence="1" type="ORF">GCM10009827_093180</name>
</gene>
<dbReference type="EMBL" id="BAAAQD010000026">
    <property type="protein sequence ID" value="GAA1557615.1"/>
    <property type="molecule type" value="Genomic_DNA"/>
</dbReference>
<proteinExistence type="predicted"/>
<evidence type="ECO:0000313" key="2">
    <source>
        <dbReference type="Proteomes" id="UP001501470"/>
    </source>
</evidence>
<protein>
    <submittedName>
        <fullName evidence="1">Uncharacterized protein</fullName>
    </submittedName>
</protein>
<evidence type="ECO:0000313" key="1">
    <source>
        <dbReference type="EMBL" id="GAA1557615.1"/>
    </source>
</evidence>
<keyword evidence="2" id="KW-1185">Reference proteome</keyword>
<organism evidence="1 2">
    <name type="scientific">Dactylosporangium maewongense</name>
    <dbReference type="NCBI Taxonomy" id="634393"/>
    <lineage>
        <taxon>Bacteria</taxon>
        <taxon>Bacillati</taxon>
        <taxon>Actinomycetota</taxon>
        <taxon>Actinomycetes</taxon>
        <taxon>Micromonosporales</taxon>
        <taxon>Micromonosporaceae</taxon>
        <taxon>Dactylosporangium</taxon>
    </lineage>
</organism>
<dbReference type="Proteomes" id="UP001501470">
    <property type="component" value="Unassembled WGS sequence"/>
</dbReference>
<name>A0ABP4N8C7_9ACTN</name>
<reference evidence="2" key="1">
    <citation type="journal article" date="2019" name="Int. J. Syst. Evol. Microbiol.">
        <title>The Global Catalogue of Microorganisms (GCM) 10K type strain sequencing project: providing services to taxonomists for standard genome sequencing and annotation.</title>
        <authorList>
            <consortium name="The Broad Institute Genomics Platform"/>
            <consortium name="The Broad Institute Genome Sequencing Center for Infectious Disease"/>
            <person name="Wu L."/>
            <person name="Ma J."/>
        </authorList>
    </citation>
    <scope>NUCLEOTIDE SEQUENCE [LARGE SCALE GENOMIC DNA]</scope>
    <source>
        <strain evidence="2">JCM 15933</strain>
    </source>
</reference>
<accession>A0ABP4N8C7</accession>
<comment type="caution">
    <text evidence="1">The sequence shown here is derived from an EMBL/GenBank/DDBJ whole genome shotgun (WGS) entry which is preliminary data.</text>
</comment>
<sequence length="134" mass="13954">MLLAPCAQCGGISRSWPEESVIYGRIESSVSMQCDCGAEGVACDWGPLIGIAREAFIARVGLARVHADPEVNRPVRVRLLAVFRRDGMTIAEAVDAYARLTGDGIIDTPAVTQLLADRLAAAGGAVTTAAGTPS</sequence>